<evidence type="ECO:0000313" key="2">
    <source>
        <dbReference type="EMBL" id="OCQ21395.1"/>
    </source>
</evidence>
<gene>
    <name evidence="2" type="ORF">A7985_12320</name>
</gene>
<evidence type="ECO:0000313" key="3">
    <source>
        <dbReference type="Proteomes" id="UP000093366"/>
    </source>
</evidence>
<dbReference type="InterPro" id="IPR036439">
    <property type="entry name" value="Dockerin_dom_sf"/>
</dbReference>
<comment type="caution">
    <text evidence="2">The sequence shown here is derived from an EMBL/GenBank/DDBJ whole genome shotgun (WGS) entry which is preliminary data.</text>
</comment>
<evidence type="ECO:0000259" key="1">
    <source>
        <dbReference type="PROSITE" id="PS51766"/>
    </source>
</evidence>
<dbReference type="InterPro" id="IPR002105">
    <property type="entry name" value="Dockerin_1_rpt"/>
</dbReference>
<reference evidence="3" key="1">
    <citation type="submission" date="2016-07" db="EMBL/GenBank/DDBJ databases">
        <authorList>
            <person name="Florea S."/>
            <person name="Webb J.S."/>
            <person name="Jaromczyk J."/>
            <person name="Schardl C.L."/>
        </authorList>
    </citation>
    <scope>NUCLEOTIDE SEQUENCE [LARGE SCALE GENOMIC DNA]</scope>
    <source>
        <strain evidence="3">IPB1</strain>
    </source>
</reference>
<dbReference type="CDD" id="cd14254">
    <property type="entry name" value="Dockerin_II"/>
    <property type="match status" value="1"/>
</dbReference>
<dbReference type="EMBL" id="MAUJ01000003">
    <property type="protein sequence ID" value="OCQ21395.1"/>
    <property type="molecule type" value="Genomic_DNA"/>
</dbReference>
<dbReference type="OrthoDB" id="6091599at2"/>
<dbReference type="InterPro" id="IPR016134">
    <property type="entry name" value="Dockerin_dom"/>
</dbReference>
<protein>
    <recommendedName>
        <fullName evidence="1">Dockerin domain-containing protein</fullName>
    </recommendedName>
</protein>
<dbReference type="PROSITE" id="PS51766">
    <property type="entry name" value="DOCKERIN"/>
    <property type="match status" value="1"/>
</dbReference>
<dbReference type="InterPro" id="IPR018247">
    <property type="entry name" value="EF_Hand_1_Ca_BS"/>
</dbReference>
<dbReference type="Pfam" id="PF00404">
    <property type="entry name" value="Dockerin_1"/>
    <property type="match status" value="1"/>
</dbReference>
<dbReference type="GO" id="GO:0004553">
    <property type="term" value="F:hydrolase activity, hydrolyzing O-glycosyl compounds"/>
    <property type="evidence" value="ECO:0007669"/>
    <property type="project" value="InterPro"/>
</dbReference>
<dbReference type="GO" id="GO:0000272">
    <property type="term" value="P:polysaccharide catabolic process"/>
    <property type="evidence" value="ECO:0007669"/>
    <property type="project" value="InterPro"/>
</dbReference>
<dbReference type="SUPFAM" id="SSF63446">
    <property type="entry name" value="Type I dockerin domain"/>
    <property type="match status" value="1"/>
</dbReference>
<dbReference type="Gene3D" id="2.60.40.4130">
    <property type="match status" value="1"/>
</dbReference>
<sequence>MCIKIKKFLSSINLPNKINRNIVAAGAIAASLSVNAEILNAVGEEFQVNTYSQLSQNESNMAQLNNGDFVVTWTSHEEVTFGTGIFAKLYSAAGTPIGQEFLVNTFTTGYQRYSSVAALHDGGFVVVWVNLMSDPANPQGIYAQRFHADGTKNGEEIQIDAGSDYRQEYPNVSTVDTGGYVITWYSEQNIPDDEQRIILTQRFNADGGAATEKIRVNTSADEVLNKPQVTVQRDGSILVTWQYSKLGEYRSNIAIKKFNANGTPIGQEELVNTINTRQTRRADSQIASFDNGSFVVTWVDNIGSGKPSAIHGQIFGPNGVPIGTHFTVEHAEHIEQRQPRVRIISSEVFLIAWHEAATDSQTGSDIFVQAFYKNGLSVGPKLKANISAPNDQVEPAIIGLSDKRFMVSWTSKEQDGSLDGIFAQRFGINLPPIFSLTASTPLTPIYEGNQISLPLTVKGQSVYGIDATISLDAPSVASFTGGSYGEFLPSHERLAIPIDYIDDQWQSAVSIKAPHSAKSGEGKYATAELIAHLPGTLNLTVNAQFTDQNGAYIYQSQENYTLTVLESVFLSGNVADLAINGDYTQITLFINGSPVHIQSDGTFKYQSALGSVTLSISAPGFLTGEKKLTLSPNQADIDFGAIELVAGDQNGDNSIDIADLTQLMSAYRSTSLDPEYHPAADLNRDNKINLQDLTLLGKNFGKQGPQSF</sequence>
<feature type="domain" description="Dockerin" evidence="1">
    <location>
        <begin position="642"/>
        <end position="706"/>
    </location>
</feature>
<organism evidence="2 3">
    <name type="scientific">Pseudoalteromonas luteoviolacea</name>
    <dbReference type="NCBI Taxonomy" id="43657"/>
    <lineage>
        <taxon>Bacteria</taxon>
        <taxon>Pseudomonadati</taxon>
        <taxon>Pseudomonadota</taxon>
        <taxon>Gammaproteobacteria</taxon>
        <taxon>Alteromonadales</taxon>
        <taxon>Pseudoalteromonadaceae</taxon>
        <taxon>Pseudoalteromonas</taxon>
    </lineage>
</organism>
<dbReference type="Proteomes" id="UP000093366">
    <property type="component" value="Unassembled WGS sequence"/>
</dbReference>
<proteinExistence type="predicted"/>
<dbReference type="PROSITE" id="PS00018">
    <property type="entry name" value="EF_HAND_1"/>
    <property type="match status" value="2"/>
</dbReference>
<dbReference type="AlphaFoldDB" id="A0A1C0TRC2"/>
<accession>A0A1C0TRC2</accession>
<name>A0A1C0TRC2_9GAMM</name>
<dbReference type="RefSeq" id="WP_065790761.1">
    <property type="nucleotide sequence ID" value="NZ_MAUJ01000003.1"/>
</dbReference>